<keyword evidence="2 6" id="KW-0349">Heme</keyword>
<sequence length="100" mass="10509">MKTRKILLGLAVLGLTTVFANNGAKIYTACAACHGVNGEKAALGKSKVIKSWDSKKTIAALEGYKKGTYGGAMKGVMKGQVARLSSEDIKAVAKHIETLK</sequence>
<evidence type="ECO:0000256" key="6">
    <source>
        <dbReference type="PROSITE-ProRule" id="PRU00433"/>
    </source>
</evidence>
<name>A0A4Q1AXV0_9BACT</name>
<accession>A0A4Q1AXV0</accession>
<comment type="caution">
    <text evidence="9">The sequence shown here is derived from an EMBL/GenBank/DDBJ whole genome shotgun (WGS) entry which is preliminary data.</text>
</comment>
<dbReference type="RefSeq" id="WP_129060284.1">
    <property type="nucleotide sequence ID" value="NZ_NXIE01000001.1"/>
</dbReference>
<protein>
    <submittedName>
        <fullName evidence="9">Cytochrome C</fullName>
    </submittedName>
</protein>
<dbReference type="Gene3D" id="1.10.760.10">
    <property type="entry name" value="Cytochrome c-like domain"/>
    <property type="match status" value="1"/>
</dbReference>
<feature type="domain" description="Cytochrome c" evidence="8">
    <location>
        <begin position="18"/>
        <end position="100"/>
    </location>
</feature>
<evidence type="ECO:0000256" key="7">
    <source>
        <dbReference type="SAM" id="SignalP"/>
    </source>
</evidence>
<organism evidence="9 10">
    <name type="scientific">Halarcobacter mediterraneus</name>
    <dbReference type="NCBI Taxonomy" id="2023153"/>
    <lineage>
        <taxon>Bacteria</taxon>
        <taxon>Pseudomonadati</taxon>
        <taxon>Campylobacterota</taxon>
        <taxon>Epsilonproteobacteria</taxon>
        <taxon>Campylobacterales</taxon>
        <taxon>Arcobacteraceae</taxon>
        <taxon>Halarcobacter</taxon>
    </lineage>
</organism>
<dbReference type="GO" id="GO:0020037">
    <property type="term" value="F:heme binding"/>
    <property type="evidence" value="ECO:0007669"/>
    <property type="project" value="InterPro"/>
</dbReference>
<evidence type="ECO:0000256" key="3">
    <source>
        <dbReference type="ARBA" id="ARBA00022723"/>
    </source>
</evidence>
<keyword evidence="7" id="KW-0732">Signal</keyword>
<dbReference type="InterPro" id="IPR009056">
    <property type="entry name" value="Cyt_c-like_dom"/>
</dbReference>
<dbReference type="GO" id="GO:0005506">
    <property type="term" value="F:iron ion binding"/>
    <property type="evidence" value="ECO:0007669"/>
    <property type="project" value="InterPro"/>
</dbReference>
<keyword evidence="1" id="KW-0813">Transport</keyword>
<keyword evidence="10" id="KW-1185">Reference proteome</keyword>
<evidence type="ECO:0000259" key="8">
    <source>
        <dbReference type="PROSITE" id="PS51007"/>
    </source>
</evidence>
<dbReference type="EMBL" id="NXIE01000001">
    <property type="protein sequence ID" value="RXK14173.1"/>
    <property type="molecule type" value="Genomic_DNA"/>
</dbReference>
<gene>
    <name evidence="9" type="ORF">CP965_01625</name>
</gene>
<dbReference type="AlphaFoldDB" id="A0A4Q1AXV0"/>
<dbReference type="Proteomes" id="UP000289718">
    <property type="component" value="Unassembled WGS sequence"/>
</dbReference>
<evidence type="ECO:0000256" key="4">
    <source>
        <dbReference type="ARBA" id="ARBA00022982"/>
    </source>
</evidence>
<evidence type="ECO:0000313" key="10">
    <source>
        <dbReference type="Proteomes" id="UP000289718"/>
    </source>
</evidence>
<dbReference type="OrthoDB" id="5340148at2"/>
<proteinExistence type="predicted"/>
<keyword evidence="5 6" id="KW-0408">Iron</keyword>
<dbReference type="PROSITE" id="PS51007">
    <property type="entry name" value="CYTC"/>
    <property type="match status" value="1"/>
</dbReference>
<dbReference type="InterPro" id="IPR036909">
    <property type="entry name" value="Cyt_c-like_dom_sf"/>
</dbReference>
<reference evidence="9 10" key="1">
    <citation type="submission" date="2017-09" db="EMBL/GenBank/DDBJ databases">
        <title>Genomics of the genus Arcobacter.</title>
        <authorList>
            <person name="Perez-Cataluna A."/>
            <person name="Figueras M.J."/>
            <person name="Salas-Masso N."/>
        </authorList>
    </citation>
    <scope>NUCLEOTIDE SEQUENCE [LARGE SCALE GENOMIC DNA]</scope>
    <source>
        <strain evidence="9 10">F156-34</strain>
    </source>
</reference>
<keyword evidence="4" id="KW-0249">Electron transport</keyword>
<evidence type="ECO:0000256" key="5">
    <source>
        <dbReference type="ARBA" id="ARBA00023004"/>
    </source>
</evidence>
<dbReference type="GO" id="GO:0009055">
    <property type="term" value="F:electron transfer activity"/>
    <property type="evidence" value="ECO:0007669"/>
    <property type="project" value="InterPro"/>
</dbReference>
<dbReference type="SUPFAM" id="SSF46626">
    <property type="entry name" value="Cytochrome c"/>
    <property type="match status" value="1"/>
</dbReference>
<feature type="signal peptide" evidence="7">
    <location>
        <begin position="1"/>
        <end position="20"/>
    </location>
</feature>
<evidence type="ECO:0000313" key="9">
    <source>
        <dbReference type="EMBL" id="RXK14173.1"/>
    </source>
</evidence>
<keyword evidence="3 6" id="KW-0479">Metal-binding</keyword>
<feature type="chain" id="PRO_5020409557" evidence="7">
    <location>
        <begin position="21"/>
        <end position="100"/>
    </location>
</feature>
<dbReference type="InterPro" id="IPR008168">
    <property type="entry name" value="Cyt_C_IC"/>
</dbReference>
<dbReference type="Pfam" id="PF00034">
    <property type="entry name" value="Cytochrom_C"/>
    <property type="match status" value="1"/>
</dbReference>
<evidence type="ECO:0000256" key="2">
    <source>
        <dbReference type="ARBA" id="ARBA00022617"/>
    </source>
</evidence>
<evidence type="ECO:0000256" key="1">
    <source>
        <dbReference type="ARBA" id="ARBA00022448"/>
    </source>
</evidence>
<dbReference type="PRINTS" id="PR00605">
    <property type="entry name" value="CYTCHROMECIC"/>
</dbReference>